<dbReference type="GO" id="GO:0005524">
    <property type="term" value="F:ATP binding"/>
    <property type="evidence" value="ECO:0007669"/>
    <property type="project" value="UniProtKB-KW"/>
</dbReference>
<dbReference type="HOGENOM" id="CLU_011115_3_0_7"/>
<organism evidence="12 13">
    <name type="scientific">Trichlorobacter lovleyi (strain ATCC BAA-1151 / DSM 17278 / SZ)</name>
    <name type="common">Geobacter lovleyi</name>
    <dbReference type="NCBI Taxonomy" id="398767"/>
    <lineage>
        <taxon>Bacteria</taxon>
        <taxon>Pseudomonadati</taxon>
        <taxon>Thermodesulfobacteriota</taxon>
        <taxon>Desulfuromonadia</taxon>
        <taxon>Geobacterales</taxon>
        <taxon>Geobacteraceae</taxon>
        <taxon>Trichlorobacter</taxon>
    </lineage>
</organism>
<keyword evidence="7" id="KW-0067">ATP-binding</keyword>
<feature type="transmembrane region" description="Helical" evidence="10">
    <location>
        <begin position="276"/>
        <end position="295"/>
    </location>
</feature>
<dbReference type="PANTHER" id="PTHR24421">
    <property type="entry name" value="NITRATE/NITRITE SENSOR PROTEIN NARX-RELATED"/>
    <property type="match status" value="1"/>
</dbReference>
<dbReference type="CDD" id="cd16917">
    <property type="entry name" value="HATPase_UhpB-NarQ-NarX-like"/>
    <property type="match status" value="1"/>
</dbReference>
<reference evidence="12 13" key="1">
    <citation type="submission" date="2008-05" db="EMBL/GenBank/DDBJ databases">
        <title>Complete sequence of chromosome of Geobacter lovleyi SZ.</title>
        <authorList>
            <consortium name="US DOE Joint Genome Institute"/>
            <person name="Lucas S."/>
            <person name="Copeland A."/>
            <person name="Lapidus A."/>
            <person name="Glavina del Rio T."/>
            <person name="Dalin E."/>
            <person name="Tice H."/>
            <person name="Bruce D."/>
            <person name="Goodwin L."/>
            <person name="Pitluck S."/>
            <person name="Chertkov O."/>
            <person name="Meincke L."/>
            <person name="Brettin T."/>
            <person name="Detter J.C."/>
            <person name="Han C."/>
            <person name="Tapia R."/>
            <person name="Kuske C.R."/>
            <person name="Schmutz J."/>
            <person name="Larimer F."/>
            <person name="Land M."/>
            <person name="Hauser L."/>
            <person name="Kyrpides N."/>
            <person name="Mikhailova N."/>
            <person name="Sung Y."/>
            <person name="Fletcher K.E."/>
            <person name="Ritalahti K.M."/>
            <person name="Loeffler F.E."/>
            <person name="Richardson P."/>
        </authorList>
    </citation>
    <scope>NUCLEOTIDE SEQUENCE [LARGE SCALE GENOMIC DNA]</scope>
    <source>
        <strain evidence="13">ATCC BAA-1151 / DSM 17278 / SZ</strain>
    </source>
</reference>
<dbReference type="GO" id="GO:0016020">
    <property type="term" value="C:membrane"/>
    <property type="evidence" value="ECO:0007669"/>
    <property type="project" value="InterPro"/>
</dbReference>
<dbReference type="EMBL" id="CP001089">
    <property type="protein sequence ID" value="ACD96625.1"/>
    <property type="molecule type" value="Genomic_DNA"/>
</dbReference>
<dbReference type="InterPro" id="IPR036890">
    <property type="entry name" value="HATPase_C_sf"/>
</dbReference>
<evidence type="ECO:0000256" key="1">
    <source>
        <dbReference type="ARBA" id="ARBA00000085"/>
    </source>
</evidence>
<evidence type="ECO:0000256" key="8">
    <source>
        <dbReference type="ARBA" id="ARBA00023012"/>
    </source>
</evidence>
<dbReference type="PANTHER" id="PTHR24421:SF10">
    <property type="entry name" value="NITRATE_NITRITE SENSOR PROTEIN NARQ"/>
    <property type="match status" value="1"/>
</dbReference>
<keyword evidence="13" id="KW-1185">Reference proteome</keyword>
<dbReference type="eggNOG" id="COG4585">
    <property type="taxonomic scope" value="Bacteria"/>
</dbReference>
<gene>
    <name evidence="12" type="ordered locus">Glov_2918</name>
</gene>
<feature type="transmembrane region" description="Helical" evidence="10">
    <location>
        <begin position="307"/>
        <end position="327"/>
    </location>
</feature>
<evidence type="ECO:0000256" key="7">
    <source>
        <dbReference type="ARBA" id="ARBA00022840"/>
    </source>
</evidence>
<dbReference type="SUPFAM" id="SSF55874">
    <property type="entry name" value="ATPase domain of HSP90 chaperone/DNA topoisomerase II/histidine kinase"/>
    <property type="match status" value="1"/>
</dbReference>
<dbReference type="Gene3D" id="3.30.565.10">
    <property type="entry name" value="Histidine kinase-like ATPase, C-terminal domain"/>
    <property type="match status" value="1"/>
</dbReference>
<evidence type="ECO:0000256" key="9">
    <source>
        <dbReference type="SAM" id="Coils"/>
    </source>
</evidence>
<dbReference type="STRING" id="398767.Glov_2918"/>
<dbReference type="Pfam" id="PF07730">
    <property type="entry name" value="HisKA_3"/>
    <property type="match status" value="1"/>
</dbReference>
<proteinExistence type="predicted"/>
<keyword evidence="10" id="KW-1133">Transmembrane helix</keyword>
<dbReference type="Gene3D" id="2.60.120.260">
    <property type="entry name" value="Galactose-binding domain-like"/>
    <property type="match status" value="1"/>
</dbReference>
<evidence type="ECO:0000313" key="12">
    <source>
        <dbReference type="EMBL" id="ACD96625.1"/>
    </source>
</evidence>
<dbReference type="EC" id="2.7.13.3" evidence="2"/>
<dbReference type="PROSITE" id="PS50109">
    <property type="entry name" value="HIS_KIN"/>
    <property type="match status" value="1"/>
</dbReference>
<feature type="transmembrane region" description="Helical" evidence="10">
    <location>
        <begin position="359"/>
        <end position="376"/>
    </location>
</feature>
<evidence type="ECO:0000256" key="10">
    <source>
        <dbReference type="SAM" id="Phobius"/>
    </source>
</evidence>
<dbReference type="InterPro" id="IPR003594">
    <property type="entry name" value="HATPase_dom"/>
</dbReference>
<dbReference type="GO" id="GO:0000155">
    <property type="term" value="F:phosphorelay sensor kinase activity"/>
    <property type="evidence" value="ECO:0007669"/>
    <property type="project" value="InterPro"/>
</dbReference>
<comment type="catalytic activity">
    <reaction evidence="1">
        <text>ATP + protein L-histidine = ADP + protein N-phospho-L-histidine.</text>
        <dbReference type="EC" id="2.7.13.3"/>
    </reaction>
</comment>
<evidence type="ECO:0000256" key="4">
    <source>
        <dbReference type="ARBA" id="ARBA00022679"/>
    </source>
</evidence>
<feature type="transmembrane region" description="Helical" evidence="10">
    <location>
        <begin position="388"/>
        <end position="408"/>
    </location>
</feature>
<keyword evidence="3" id="KW-0597">Phosphoprotein</keyword>
<dbReference type="InterPro" id="IPR050482">
    <property type="entry name" value="Sensor_HK_TwoCompSys"/>
</dbReference>
<dbReference type="Proteomes" id="UP000002420">
    <property type="component" value="Chromosome"/>
</dbReference>
<feature type="transmembrane region" description="Helical" evidence="10">
    <location>
        <begin position="207"/>
        <end position="230"/>
    </location>
</feature>
<dbReference type="RefSeq" id="WP_012470950.1">
    <property type="nucleotide sequence ID" value="NC_010814.1"/>
</dbReference>
<dbReference type="GO" id="GO:0046983">
    <property type="term" value="F:protein dimerization activity"/>
    <property type="evidence" value="ECO:0007669"/>
    <property type="project" value="InterPro"/>
</dbReference>
<feature type="domain" description="Histidine kinase" evidence="11">
    <location>
        <begin position="455"/>
        <end position="650"/>
    </location>
</feature>
<evidence type="ECO:0000256" key="2">
    <source>
        <dbReference type="ARBA" id="ARBA00012438"/>
    </source>
</evidence>
<feature type="transmembrane region" description="Helical" evidence="10">
    <location>
        <begin position="333"/>
        <end position="352"/>
    </location>
</feature>
<dbReference type="OrthoDB" id="9797605at2"/>
<dbReference type="Pfam" id="PF07695">
    <property type="entry name" value="7TMR-DISM_7TM"/>
    <property type="match status" value="1"/>
</dbReference>
<keyword evidence="4" id="KW-0808">Transferase</keyword>
<dbReference type="Gene3D" id="1.20.5.1930">
    <property type="match status" value="1"/>
</dbReference>
<keyword evidence="9" id="KW-0175">Coiled coil</keyword>
<dbReference type="KEGG" id="glo:Glov_2918"/>
<keyword evidence="5" id="KW-0547">Nucleotide-binding</keyword>
<keyword evidence="6 12" id="KW-0418">Kinase</keyword>
<evidence type="ECO:0000256" key="3">
    <source>
        <dbReference type="ARBA" id="ARBA00022553"/>
    </source>
</evidence>
<dbReference type="InterPro" id="IPR005467">
    <property type="entry name" value="His_kinase_dom"/>
</dbReference>
<keyword evidence="10" id="KW-0472">Membrane</keyword>
<evidence type="ECO:0000259" key="11">
    <source>
        <dbReference type="PROSITE" id="PS50109"/>
    </source>
</evidence>
<evidence type="ECO:0000256" key="6">
    <source>
        <dbReference type="ARBA" id="ARBA00022777"/>
    </source>
</evidence>
<feature type="coiled-coil region" evidence="9">
    <location>
        <begin position="417"/>
        <end position="451"/>
    </location>
</feature>
<dbReference type="Pfam" id="PF02518">
    <property type="entry name" value="HATPase_c"/>
    <property type="match status" value="1"/>
</dbReference>
<accession>B3E8E9</accession>
<name>B3E8E9_TRIL1</name>
<dbReference type="InterPro" id="IPR011623">
    <property type="entry name" value="7TMR_DISM_rcpt_extracell_dom1"/>
</dbReference>
<dbReference type="AlphaFoldDB" id="B3E8E9"/>
<evidence type="ECO:0000256" key="5">
    <source>
        <dbReference type="ARBA" id="ARBA00022741"/>
    </source>
</evidence>
<keyword evidence="10" id="KW-0812">Transmembrane</keyword>
<evidence type="ECO:0000313" key="13">
    <source>
        <dbReference type="Proteomes" id="UP000002420"/>
    </source>
</evidence>
<protein>
    <recommendedName>
        <fullName evidence="2">histidine kinase</fullName>
        <ecNumber evidence="2">2.7.13.3</ecNumber>
    </recommendedName>
</protein>
<sequence length="658" mass="72767">MRYRIIPSILLLAVMAVLCLCSGCRVGKTAPPLARQGVIDLSTIDLQQAGPIRLDGVWECYWKQLLAPADFKAGHLPVVSGYLTLPAAWNDTPPKTKKTEAAGYATFRLRILPGKTRQGLTLQLGELNSAYRLWVNGLLLGENGVVGKNAAEEIPAQGIRQIRLQSDGQPLELLLQVSNYHHRNGGVIAPIMLGASETLESAQLRQWSLALLCIGSLLVMGFYHIGLFFIRKSDRAPLYFGVYSLLWAGSSLTSNATDWAVNLLVPHYPAALLNRFDLLCFVLSLPIGYNFFRTLYPDEFSRLLQQIILVLALLYTGLGLLLPTMVFTSIIPAFYLFAMVMILYCLAMLFRAMGSNREAASLILAGFMVMGATGINDMLYDLQMIQSVYLIHIGMFVFIFFQAIALSIRFSRSFHAVEQLSCELSGKNRDLEEEMAERTRLEREIVNISEEERRSISHQLHDGLCQLLTGVRLHFSSLRRQLSDADRQKPEVAEVSSLLEESVNHAYDLSRGLWPVEHDSNALSPSLEELTRRLAESSGVVIEFNQQRGCRVCTNKGVTQLYRIAQEALTNAVKHARAGRIAVALQCQNRGELTLTVQDDGIGRDLAERTKGGLGMGIMQHRARLINAHLTVADAAGGGTLVSCTIPCDLETTEGCSP</sequence>
<dbReference type="InterPro" id="IPR011712">
    <property type="entry name" value="Sig_transdc_His_kin_sub3_dim/P"/>
</dbReference>
<keyword evidence="8" id="KW-0902">Two-component regulatory system</keyword>
<dbReference type="SMART" id="SM00387">
    <property type="entry name" value="HATPase_c"/>
    <property type="match status" value="1"/>
</dbReference>